<dbReference type="InterPro" id="IPR029044">
    <property type="entry name" value="Nucleotide-diphossugar_trans"/>
</dbReference>
<dbReference type="SUPFAM" id="SSF54631">
    <property type="entry name" value="CBS-domain pair"/>
    <property type="match status" value="1"/>
</dbReference>
<feature type="domain" description="CBS" evidence="2">
    <location>
        <begin position="66"/>
        <end position="122"/>
    </location>
</feature>
<dbReference type="SUPFAM" id="SSF53448">
    <property type="entry name" value="Nucleotide-diphospho-sugar transferases"/>
    <property type="match status" value="1"/>
</dbReference>
<name>A0ABS8XI16_9BURK</name>
<feature type="domain" description="CBS" evidence="2">
    <location>
        <begin position="1"/>
        <end position="58"/>
    </location>
</feature>
<reference evidence="3 4" key="1">
    <citation type="submission" date="2021-12" db="EMBL/GenBank/DDBJ databases">
        <title>Genome seq of p7.</title>
        <authorList>
            <person name="Seo T."/>
        </authorList>
    </citation>
    <scope>NUCLEOTIDE SEQUENCE [LARGE SCALE GENOMIC DNA]</scope>
    <source>
        <strain evidence="3 4">P7</strain>
    </source>
</reference>
<evidence type="ECO:0000313" key="3">
    <source>
        <dbReference type="EMBL" id="MCE4538176.1"/>
    </source>
</evidence>
<dbReference type="PANTHER" id="PTHR22572">
    <property type="entry name" value="SUGAR-1-PHOSPHATE GUANYL TRANSFERASE"/>
    <property type="match status" value="1"/>
</dbReference>
<dbReference type="InterPro" id="IPR046342">
    <property type="entry name" value="CBS_dom_sf"/>
</dbReference>
<dbReference type="Gene3D" id="3.90.550.10">
    <property type="entry name" value="Spore Coat Polysaccharide Biosynthesis Protein SpsA, Chain A"/>
    <property type="match status" value="1"/>
</dbReference>
<dbReference type="Pfam" id="PF00483">
    <property type="entry name" value="NTP_transferase"/>
    <property type="match status" value="1"/>
</dbReference>
<evidence type="ECO:0000256" key="1">
    <source>
        <dbReference type="PROSITE-ProRule" id="PRU00703"/>
    </source>
</evidence>
<dbReference type="SMART" id="SM00116">
    <property type="entry name" value="CBS"/>
    <property type="match status" value="2"/>
</dbReference>
<evidence type="ECO:0000259" key="2">
    <source>
        <dbReference type="PROSITE" id="PS51371"/>
    </source>
</evidence>
<dbReference type="RefSeq" id="WP_233392624.1">
    <property type="nucleotide sequence ID" value="NZ_JAJTWT010000005.1"/>
</dbReference>
<dbReference type="CDD" id="cd06426">
    <property type="entry name" value="NTP_transferase_like_2"/>
    <property type="match status" value="1"/>
</dbReference>
<dbReference type="InterPro" id="IPR050486">
    <property type="entry name" value="Mannose-1P_guanyltransferase"/>
</dbReference>
<proteinExistence type="predicted"/>
<dbReference type="CDD" id="cd04607">
    <property type="entry name" value="CBS_pair_NTP_transferase_assoc"/>
    <property type="match status" value="1"/>
</dbReference>
<dbReference type="PROSITE" id="PS51371">
    <property type="entry name" value="CBS"/>
    <property type="match status" value="2"/>
</dbReference>
<dbReference type="InterPro" id="IPR000644">
    <property type="entry name" value="CBS_dom"/>
</dbReference>
<keyword evidence="4" id="KW-1185">Reference proteome</keyword>
<evidence type="ECO:0000313" key="4">
    <source>
        <dbReference type="Proteomes" id="UP001201463"/>
    </source>
</evidence>
<dbReference type="EMBL" id="JAJTWT010000005">
    <property type="protein sequence ID" value="MCE4538176.1"/>
    <property type="molecule type" value="Genomic_DNA"/>
</dbReference>
<accession>A0ABS8XI16</accession>
<dbReference type="Proteomes" id="UP001201463">
    <property type="component" value="Unassembled WGS sequence"/>
</dbReference>
<sequence>MKNWKDSLIGPGTTLRQALETINALGCHMTLVVDGDGKLLGTFSDGDARRALLRGLTLTDCVGEAMNHQPRTVRATDDRHSRLAVMQRLGLHQLPVVQDDGVVVGLEIVDDFLRVPAREEWVVVMAGGLGSRLKELTRETPKPMLNVGSRPLLETILRSFSEQGFRRFYLAVNYRAEQIEAHFGDGSALDIEVRYLREQKRLGTAGALSLLPEPPDRPFIVTNADLLTKEDYGGMVDRHVGAGADATMGVRKYEMQVPFGVVQEKDGLIHGIEEKPVQQFVVSAGMYVLSPSVLELVPSDTFYDMPSLFDEAVRRGMRARCHHIDGYWLDIGRPADYERANTDFHEVFK</sequence>
<dbReference type="InterPro" id="IPR005835">
    <property type="entry name" value="NTP_transferase_dom"/>
</dbReference>
<protein>
    <submittedName>
        <fullName evidence="3">Nucleotidyltransferase family protein</fullName>
    </submittedName>
</protein>
<comment type="caution">
    <text evidence="3">The sequence shown here is derived from an EMBL/GenBank/DDBJ whole genome shotgun (WGS) entry which is preliminary data.</text>
</comment>
<dbReference type="Pfam" id="PF00571">
    <property type="entry name" value="CBS"/>
    <property type="match status" value="1"/>
</dbReference>
<dbReference type="Gene3D" id="3.10.580.10">
    <property type="entry name" value="CBS-domain"/>
    <property type="match status" value="1"/>
</dbReference>
<keyword evidence="1" id="KW-0129">CBS domain</keyword>
<gene>
    <name evidence="3" type="ORF">LXT12_13035</name>
</gene>
<organism evidence="3 4">
    <name type="scientific">Pelomonas caseinilytica</name>
    <dbReference type="NCBI Taxonomy" id="2906763"/>
    <lineage>
        <taxon>Bacteria</taxon>
        <taxon>Pseudomonadati</taxon>
        <taxon>Pseudomonadota</taxon>
        <taxon>Betaproteobacteria</taxon>
        <taxon>Burkholderiales</taxon>
        <taxon>Sphaerotilaceae</taxon>
        <taxon>Roseateles</taxon>
    </lineage>
</organism>